<comment type="caution">
    <text evidence="1">The sequence shown here is derived from an EMBL/GenBank/DDBJ whole genome shotgun (WGS) entry which is preliminary data.</text>
</comment>
<proteinExistence type="predicted"/>
<dbReference type="EMBL" id="WTPW01003097">
    <property type="protein sequence ID" value="KAF0354454.1"/>
    <property type="molecule type" value="Genomic_DNA"/>
</dbReference>
<reference evidence="1 2" key="1">
    <citation type="journal article" date="2019" name="Environ. Microbiol.">
        <title>At the nexus of three kingdoms: the genome of the mycorrhizal fungus Gigaspora margarita provides insights into plant, endobacterial and fungal interactions.</title>
        <authorList>
            <person name="Venice F."/>
            <person name="Ghignone S."/>
            <person name="Salvioli di Fossalunga A."/>
            <person name="Amselem J."/>
            <person name="Novero M."/>
            <person name="Xianan X."/>
            <person name="Sedzielewska Toro K."/>
            <person name="Morin E."/>
            <person name="Lipzen A."/>
            <person name="Grigoriev I.V."/>
            <person name="Henrissat B."/>
            <person name="Martin F.M."/>
            <person name="Bonfante P."/>
        </authorList>
    </citation>
    <scope>NUCLEOTIDE SEQUENCE [LARGE SCALE GENOMIC DNA]</scope>
    <source>
        <strain evidence="1 2">BEG34</strain>
    </source>
</reference>
<protein>
    <submittedName>
        <fullName evidence="1">Uncharacterized protein</fullName>
    </submittedName>
</protein>
<evidence type="ECO:0000313" key="2">
    <source>
        <dbReference type="Proteomes" id="UP000439903"/>
    </source>
</evidence>
<organism evidence="1 2">
    <name type="scientific">Gigaspora margarita</name>
    <dbReference type="NCBI Taxonomy" id="4874"/>
    <lineage>
        <taxon>Eukaryota</taxon>
        <taxon>Fungi</taxon>
        <taxon>Fungi incertae sedis</taxon>
        <taxon>Mucoromycota</taxon>
        <taxon>Glomeromycotina</taxon>
        <taxon>Glomeromycetes</taxon>
        <taxon>Diversisporales</taxon>
        <taxon>Gigasporaceae</taxon>
        <taxon>Gigaspora</taxon>
    </lineage>
</organism>
<dbReference type="AlphaFoldDB" id="A0A8H3WY48"/>
<name>A0A8H3WY48_GIGMA</name>
<evidence type="ECO:0000313" key="1">
    <source>
        <dbReference type="EMBL" id="KAF0354454.1"/>
    </source>
</evidence>
<dbReference type="OrthoDB" id="5340906at2759"/>
<gene>
    <name evidence="1" type="ORF">F8M41_014993</name>
</gene>
<sequence>MYNLINEYDAGNLKSGRHENWYIIHFWNFIDNSLSDLDDIYSALGEICSHASANRKNRHRILQGIASLSRKKIGRRSDLIIRKNKHEYGCSEAGRFYKGMNDTKMLKERGLKCPKTMKDMFVDLCSAIGWDTERVRQIEVVGWIHAELTMMLMRLDNPNGYICRVTRTPLYKIAEEIEQFGENLECFILTLKTKAIIKRTMLLVEGKNIPKGKNERKRKLQEVGKGSAATVTTQIYDCFSSPNKKKKRSD</sequence>
<keyword evidence="2" id="KW-1185">Reference proteome</keyword>
<dbReference type="Proteomes" id="UP000439903">
    <property type="component" value="Unassembled WGS sequence"/>
</dbReference>
<accession>A0A8H3WY48</accession>